<protein>
    <recommendedName>
        <fullName evidence="1">AMIN domain-containing protein</fullName>
    </recommendedName>
</protein>
<dbReference type="InterPro" id="IPR021731">
    <property type="entry name" value="AMIN_dom"/>
</dbReference>
<feature type="domain" description="AMIN" evidence="1">
    <location>
        <begin position="74"/>
        <end position="152"/>
    </location>
</feature>
<dbReference type="EMBL" id="UINC01220274">
    <property type="protein sequence ID" value="SVE48117.1"/>
    <property type="molecule type" value="Genomic_DNA"/>
</dbReference>
<reference evidence="2" key="1">
    <citation type="submission" date="2018-05" db="EMBL/GenBank/DDBJ databases">
        <authorList>
            <person name="Lanie J.A."/>
            <person name="Ng W.-L."/>
            <person name="Kazmierczak K.M."/>
            <person name="Andrzejewski T.M."/>
            <person name="Davidsen T.M."/>
            <person name="Wayne K.J."/>
            <person name="Tettelin H."/>
            <person name="Glass J.I."/>
            <person name="Rusch D."/>
            <person name="Podicherti R."/>
            <person name="Tsui H.-C.T."/>
            <person name="Winkler M.E."/>
        </authorList>
    </citation>
    <scope>NUCLEOTIDE SEQUENCE</scope>
</reference>
<evidence type="ECO:0000259" key="1">
    <source>
        <dbReference type="Pfam" id="PF11741"/>
    </source>
</evidence>
<dbReference type="Pfam" id="PF11741">
    <property type="entry name" value="AMIN"/>
    <property type="match status" value="1"/>
</dbReference>
<gene>
    <name evidence="2" type="ORF">METZ01_LOCUS500971</name>
</gene>
<proteinExistence type="predicted"/>
<dbReference type="Gene3D" id="2.60.40.3500">
    <property type="match status" value="1"/>
</dbReference>
<feature type="non-terminal residue" evidence="2">
    <location>
        <position position="155"/>
    </location>
</feature>
<sequence length="155" mass="17573">MRSYSFAIFLFLFLTVCVGGCSNSLNLLLKKRNPSLEKIKPKEHSVSDNSMFPDAETLDEDYISIAWTSGNKKTGEILILIQSPSLIRYTISSLLDPLRLVLDFPGMKENQSFGLLPVNQGVVDKVRTSYLRNGNVLRMEIFLNRDTKYHVKPNS</sequence>
<accession>A0A383DUB3</accession>
<organism evidence="2">
    <name type="scientific">marine metagenome</name>
    <dbReference type="NCBI Taxonomy" id="408172"/>
    <lineage>
        <taxon>unclassified sequences</taxon>
        <taxon>metagenomes</taxon>
        <taxon>ecological metagenomes</taxon>
    </lineage>
</organism>
<dbReference type="AlphaFoldDB" id="A0A383DUB3"/>
<name>A0A383DUB3_9ZZZZ</name>
<evidence type="ECO:0000313" key="2">
    <source>
        <dbReference type="EMBL" id="SVE48117.1"/>
    </source>
</evidence>